<protein>
    <submittedName>
        <fullName evidence="1">Uncharacterized protein</fullName>
    </submittedName>
</protein>
<evidence type="ECO:0000313" key="1">
    <source>
        <dbReference type="EMBL" id="EYC20295.1"/>
    </source>
</evidence>
<dbReference type="AlphaFoldDB" id="A0A016UYM2"/>
<comment type="caution">
    <text evidence="1">The sequence shown here is derived from an EMBL/GenBank/DDBJ whole genome shotgun (WGS) entry which is preliminary data.</text>
</comment>
<dbReference type="EMBL" id="JARK01001358">
    <property type="protein sequence ID" value="EYC20295.1"/>
    <property type="molecule type" value="Genomic_DNA"/>
</dbReference>
<dbReference type="Proteomes" id="UP000024635">
    <property type="component" value="Unassembled WGS sequence"/>
</dbReference>
<accession>A0A016UYM2</accession>
<reference evidence="2" key="1">
    <citation type="journal article" date="2015" name="Nat. Genet.">
        <title>The genome and transcriptome of the zoonotic hookworm Ancylostoma ceylanicum identify infection-specific gene families.</title>
        <authorList>
            <person name="Schwarz E.M."/>
            <person name="Hu Y."/>
            <person name="Antoshechkin I."/>
            <person name="Miller M.M."/>
            <person name="Sternberg P.W."/>
            <person name="Aroian R.V."/>
        </authorList>
    </citation>
    <scope>NUCLEOTIDE SEQUENCE</scope>
    <source>
        <strain evidence="2">HY135</strain>
    </source>
</reference>
<sequence length="94" mass="10226">MLKQIKIHVMRVRTCQSRWITAMKPCCSGAAERLRGGTSERSSTESGRSRVWCANFGVSCGSTAHHDTSWRSIAMLSAGALPAVLHTSCHVVHS</sequence>
<evidence type="ECO:0000313" key="2">
    <source>
        <dbReference type="Proteomes" id="UP000024635"/>
    </source>
</evidence>
<keyword evidence="2" id="KW-1185">Reference proteome</keyword>
<gene>
    <name evidence="1" type="primary">Acey_s0022.g557</name>
    <name evidence="1" type="ORF">Y032_0022g557</name>
</gene>
<organism evidence="1 2">
    <name type="scientific">Ancylostoma ceylanicum</name>
    <dbReference type="NCBI Taxonomy" id="53326"/>
    <lineage>
        <taxon>Eukaryota</taxon>
        <taxon>Metazoa</taxon>
        <taxon>Ecdysozoa</taxon>
        <taxon>Nematoda</taxon>
        <taxon>Chromadorea</taxon>
        <taxon>Rhabditida</taxon>
        <taxon>Rhabditina</taxon>
        <taxon>Rhabditomorpha</taxon>
        <taxon>Strongyloidea</taxon>
        <taxon>Ancylostomatidae</taxon>
        <taxon>Ancylostomatinae</taxon>
        <taxon>Ancylostoma</taxon>
    </lineage>
</organism>
<name>A0A016UYM2_9BILA</name>
<proteinExistence type="predicted"/>